<dbReference type="KEGG" id="amc:MADE_000001021500"/>
<dbReference type="Proteomes" id="UP000001870">
    <property type="component" value="Chromosome"/>
</dbReference>
<evidence type="ECO:0000313" key="2">
    <source>
        <dbReference type="Proteomes" id="UP000001870"/>
    </source>
</evidence>
<evidence type="ECO:0000313" key="1">
    <source>
        <dbReference type="EMBL" id="AGV54016.1"/>
    </source>
</evidence>
<organism evidence="1 2">
    <name type="scientific">Alteromonas mediterranea (strain DSM 17117 / CIP 110805 / LMG 28347 / Deep ecotype)</name>
    <dbReference type="NCBI Taxonomy" id="1774373"/>
    <lineage>
        <taxon>Bacteria</taxon>
        <taxon>Pseudomonadati</taxon>
        <taxon>Pseudomonadota</taxon>
        <taxon>Gammaproteobacteria</taxon>
        <taxon>Alteromonadales</taxon>
        <taxon>Alteromonadaceae</taxon>
        <taxon>Alteromonas/Salinimonas group</taxon>
        <taxon>Alteromonas</taxon>
    </lineage>
</organism>
<dbReference type="AlphaFoldDB" id="T2DKX5"/>
<protein>
    <submittedName>
        <fullName evidence="1">Uncharacterized protein</fullName>
    </submittedName>
</protein>
<reference evidence="1 2" key="1">
    <citation type="journal article" date="2008" name="ISME J.">
        <title>Comparative genomics of two ecotypes of the marine planktonic copiotroph Alteromonas macleodii suggests alternative lifestyles associated with different kinds of particulate organic matter.</title>
        <authorList>
            <person name="Ivars-Martinez E."/>
            <person name="Martin-Cuadrado A.B."/>
            <person name="D'Auria G."/>
            <person name="Mira A."/>
            <person name="Ferriera S."/>
            <person name="Johnson J."/>
            <person name="Friedman R."/>
            <person name="Rodriguez-Valera F."/>
        </authorList>
    </citation>
    <scope>NUCLEOTIDE SEQUENCE [LARGE SCALE GENOMIC DNA]</scope>
    <source>
        <strain evidence="2">DSM 17117 / CIP 110805 / LMG 28347 / Deep ecotype</strain>
    </source>
</reference>
<sequence length="39" mass="4618">MLVRILVNVFKVYAKKGVNLVQKSFIIRPFFYSEPMKVN</sequence>
<dbReference type="HOGENOM" id="CLU_3303688_0_0_6"/>
<keyword evidence="2" id="KW-1185">Reference proteome</keyword>
<gene>
    <name evidence="1" type="ORF">MADE_000001021500</name>
</gene>
<reference evidence="1 2" key="2">
    <citation type="journal article" date="2015" name="Antonie Van Leeuwenhoek">
        <title>Ecophysiological diversity of a novel member of the genus Alteromonas, and description of Alteromonas mediterranea sp. nov.</title>
        <authorList>
            <person name="Ivanova E.P."/>
            <person name="Lopez-Perez M."/>
            <person name="Zabalos M."/>
            <person name="Nguyen S.H."/>
            <person name="Webb H.K."/>
            <person name="Ryan J."/>
            <person name="Lagutin K."/>
            <person name="Vyssotski M."/>
            <person name="Crawford R.J."/>
            <person name="Rodriguez-Valera F."/>
        </authorList>
    </citation>
    <scope>NUCLEOTIDE SEQUENCE [LARGE SCALE GENOMIC DNA]</scope>
    <source>
        <strain evidence="2">DSM 17117 / CIP 110805 / LMG 28347 / Deep ecotype</strain>
    </source>
</reference>
<proteinExistence type="predicted"/>
<name>T2DKX5_ALTMD</name>
<dbReference type="EMBL" id="CP001103">
    <property type="protein sequence ID" value="AGV54016.1"/>
    <property type="molecule type" value="Genomic_DNA"/>
</dbReference>
<accession>T2DKX5</accession>